<dbReference type="InterPro" id="IPR024194">
    <property type="entry name" value="Ac/AlaTfrase_AlgI/DltB"/>
</dbReference>
<feature type="transmembrane region" description="Helical" evidence="10">
    <location>
        <begin position="20"/>
        <end position="41"/>
    </location>
</feature>
<evidence type="ECO:0000256" key="3">
    <source>
        <dbReference type="ARBA" id="ARBA00022475"/>
    </source>
</evidence>
<protein>
    <submittedName>
        <fullName evidence="11">D-alanyl-lipoteichoic acid acyltransferase DltB, MBOAT superfamily</fullName>
    </submittedName>
</protein>
<feature type="transmembrane region" description="Helical" evidence="10">
    <location>
        <begin position="463"/>
        <end position="480"/>
    </location>
</feature>
<dbReference type="InterPro" id="IPR028362">
    <property type="entry name" value="AlgI"/>
</dbReference>
<feature type="transmembrane region" description="Helical" evidence="10">
    <location>
        <begin position="434"/>
        <end position="451"/>
    </location>
</feature>
<gene>
    <name evidence="11" type="ORF">GA0116948_111122</name>
</gene>
<feature type="transmembrane region" description="Helical" evidence="10">
    <location>
        <begin position="127"/>
        <end position="146"/>
    </location>
</feature>
<evidence type="ECO:0000256" key="2">
    <source>
        <dbReference type="ARBA" id="ARBA00010323"/>
    </source>
</evidence>
<dbReference type="GO" id="GO:0016746">
    <property type="term" value="F:acyltransferase activity"/>
    <property type="evidence" value="ECO:0007669"/>
    <property type="project" value="UniProtKB-KW"/>
</dbReference>
<feature type="transmembrane region" description="Helical" evidence="10">
    <location>
        <begin position="323"/>
        <end position="340"/>
    </location>
</feature>
<dbReference type="AlphaFoldDB" id="A0A1C4F4A5"/>
<dbReference type="Pfam" id="PF03062">
    <property type="entry name" value="MBOAT"/>
    <property type="match status" value="1"/>
</dbReference>
<keyword evidence="4 9" id="KW-0808">Transferase</keyword>
<evidence type="ECO:0000256" key="1">
    <source>
        <dbReference type="ARBA" id="ARBA00004651"/>
    </source>
</evidence>
<proteinExistence type="inferred from homology"/>
<dbReference type="InterPro" id="IPR051085">
    <property type="entry name" value="MB_O-acyltransferase"/>
</dbReference>
<dbReference type="PIRSF" id="PIRSF500217">
    <property type="entry name" value="AlgI"/>
    <property type="match status" value="1"/>
</dbReference>
<keyword evidence="12" id="KW-1185">Reference proteome</keyword>
<dbReference type="EMBL" id="FMAR01000011">
    <property type="protein sequence ID" value="SCC50797.1"/>
    <property type="molecule type" value="Genomic_DNA"/>
</dbReference>
<evidence type="ECO:0000313" key="11">
    <source>
        <dbReference type="EMBL" id="SCC50797.1"/>
    </source>
</evidence>
<evidence type="ECO:0000256" key="9">
    <source>
        <dbReference type="PIRNR" id="PIRNR016636"/>
    </source>
</evidence>
<keyword evidence="8 9" id="KW-0012">Acyltransferase</keyword>
<evidence type="ECO:0000256" key="10">
    <source>
        <dbReference type="SAM" id="Phobius"/>
    </source>
</evidence>
<name>A0A1C4F4A5_9BACT</name>
<organism evidence="11 12">
    <name type="scientific">Chitinophaga costaii</name>
    <dbReference type="NCBI Taxonomy" id="1335309"/>
    <lineage>
        <taxon>Bacteria</taxon>
        <taxon>Pseudomonadati</taxon>
        <taxon>Bacteroidota</taxon>
        <taxon>Chitinophagia</taxon>
        <taxon>Chitinophagales</taxon>
        <taxon>Chitinophagaceae</taxon>
        <taxon>Chitinophaga</taxon>
    </lineage>
</organism>
<keyword evidence="6 10" id="KW-1133">Transmembrane helix</keyword>
<dbReference type="OrthoDB" id="9805788at2"/>
<dbReference type="PANTHER" id="PTHR13285:SF23">
    <property type="entry name" value="TEICHOIC ACID D-ALANYLTRANSFERASE"/>
    <property type="match status" value="1"/>
</dbReference>
<keyword evidence="3 9" id="KW-1003">Cell membrane</keyword>
<keyword evidence="5 10" id="KW-0812">Transmembrane</keyword>
<feature type="transmembrane region" description="Helical" evidence="10">
    <location>
        <begin position="379"/>
        <end position="401"/>
    </location>
</feature>
<accession>A0A1C4F4A5</accession>
<dbReference type="GO" id="GO:0042121">
    <property type="term" value="P:alginic acid biosynthetic process"/>
    <property type="evidence" value="ECO:0007669"/>
    <property type="project" value="InterPro"/>
</dbReference>
<feature type="transmembrane region" description="Helical" evidence="10">
    <location>
        <begin position="50"/>
        <end position="76"/>
    </location>
</feature>
<dbReference type="STRING" id="1335309.GA0116948_111122"/>
<evidence type="ECO:0000256" key="5">
    <source>
        <dbReference type="ARBA" id="ARBA00022692"/>
    </source>
</evidence>
<feature type="transmembrane region" description="Helical" evidence="10">
    <location>
        <begin position="96"/>
        <end position="115"/>
    </location>
</feature>
<evidence type="ECO:0000313" key="12">
    <source>
        <dbReference type="Proteomes" id="UP000242818"/>
    </source>
</evidence>
<reference evidence="11 12" key="1">
    <citation type="submission" date="2016-08" db="EMBL/GenBank/DDBJ databases">
        <authorList>
            <person name="Seilhamer J.J."/>
        </authorList>
    </citation>
    <scope>NUCLEOTIDE SEQUENCE [LARGE SCALE GENOMIC DNA]</scope>
    <source>
        <strain evidence="11 12">A37T2</strain>
    </source>
</reference>
<dbReference type="GO" id="GO:0005886">
    <property type="term" value="C:plasma membrane"/>
    <property type="evidence" value="ECO:0007669"/>
    <property type="project" value="UniProtKB-SubCell"/>
</dbReference>
<evidence type="ECO:0000256" key="8">
    <source>
        <dbReference type="ARBA" id="ARBA00023315"/>
    </source>
</evidence>
<sequence length="495" mass="57699">MMDVLQQLAYQLTYHREDPILLNSAFFFYYFVVFLFCYLAVSGSKQGRVWVFSLFSLYFFYKACGWYVGLVILSAVVDFILSNRIYREPRLSRKKLLLGISVVANLGMLFFFKYTNFFIGIVNDLHLGHLTPLQIFLPIGISFYTFENLSYTIDVYRGEIAPVKEFMDYVFFLSFFPKLMMGPIVRAADFIPQIAKPYKLTAEDVGKGMYLILTGLFKKMVISDFINQNFVQYIFDDPSKHVGLECLLGVYGYALIIYCDFSGYSDIALGIARWTGFKIPPNFDSPYQSTNITEFWRRWHISLSSWLRDYLYIPLGGNRKGKVRQYINLALTMLIGGFWHGASWNFIFWGGLHGAALALDKLRITFLKKRQYVFKGFSAGFWKVVGILITFHFVCFCWIFFKASTFADAWTLIHQIIYDFQPNVMGTLYEGYKPVFWVMGMAFVLHFLPRSSENWLAKRFEKMPVPASVVVMVVFLWFIIQVKSTQPMMPIYLQF</sequence>
<evidence type="ECO:0000256" key="4">
    <source>
        <dbReference type="ARBA" id="ARBA00022679"/>
    </source>
</evidence>
<comment type="subcellular location">
    <subcellularLocation>
        <location evidence="1">Cell membrane</location>
        <topology evidence="1">Multi-pass membrane protein</topology>
    </subcellularLocation>
</comment>
<dbReference type="Proteomes" id="UP000242818">
    <property type="component" value="Unassembled WGS sequence"/>
</dbReference>
<keyword evidence="7 9" id="KW-0472">Membrane</keyword>
<dbReference type="PANTHER" id="PTHR13285">
    <property type="entry name" value="ACYLTRANSFERASE"/>
    <property type="match status" value="1"/>
</dbReference>
<dbReference type="PIRSF" id="PIRSF016636">
    <property type="entry name" value="AlgI_DltB"/>
    <property type="match status" value="1"/>
</dbReference>
<evidence type="ECO:0000256" key="6">
    <source>
        <dbReference type="ARBA" id="ARBA00022989"/>
    </source>
</evidence>
<dbReference type="InterPro" id="IPR004299">
    <property type="entry name" value="MBOAT_fam"/>
</dbReference>
<comment type="similarity">
    <text evidence="2 9">Belongs to the membrane-bound acyltransferase family.</text>
</comment>
<dbReference type="RefSeq" id="WP_089713767.1">
    <property type="nucleotide sequence ID" value="NZ_FMAR01000011.1"/>
</dbReference>
<evidence type="ECO:0000256" key="7">
    <source>
        <dbReference type="ARBA" id="ARBA00023136"/>
    </source>
</evidence>